<dbReference type="InterPro" id="IPR029044">
    <property type="entry name" value="Nucleotide-diphossugar_trans"/>
</dbReference>
<keyword evidence="3" id="KW-1185">Reference proteome</keyword>
<dbReference type="InParanoid" id="A0A2I1DP34"/>
<organism evidence="2 3">
    <name type="scientific">Acidithiobacillus marinus</name>
    <dbReference type="NCBI Taxonomy" id="187490"/>
    <lineage>
        <taxon>Bacteria</taxon>
        <taxon>Pseudomonadati</taxon>
        <taxon>Pseudomonadota</taxon>
        <taxon>Acidithiobacillia</taxon>
        <taxon>Acidithiobacillales</taxon>
        <taxon>Acidithiobacillaceae</taxon>
        <taxon>Acidithiobacillus</taxon>
    </lineage>
</organism>
<evidence type="ECO:0000259" key="1">
    <source>
        <dbReference type="Pfam" id="PF00535"/>
    </source>
</evidence>
<dbReference type="PANTHER" id="PTHR43685:SF2">
    <property type="entry name" value="GLYCOSYLTRANSFERASE 2-LIKE DOMAIN-CONTAINING PROTEIN"/>
    <property type="match status" value="1"/>
</dbReference>
<name>A0A2I1DP34_9PROT</name>
<feature type="domain" description="Glycosyltransferase 2-like" evidence="1">
    <location>
        <begin position="21"/>
        <end position="188"/>
    </location>
</feature>
<dbReference type="SUPFAM" id="SSF53448">
    <property type="entry name" value="Nucleotide-diphospho-sugar transferases"/>
    <property type="match status" value="1"/>
</dbReference>
<accession>A0A2I1DP34</accession>
<protein>
    <recommendedName>
        <fullName evidence="1">Glycosyltransferase 2-like domain-containing protein</fullName>
    </recommendedName>
</protein>
<proteinExistence type="predicted"/>
<dbReference type="AlphaFoldDB" id="A0A2I1DP34"/>
<dbReference type="RefSeq" id="WP_143484206.1">
    <property type="nucleotide sequence ID" value="NZ_MXAV01000009.1"/>
</dbReference>
<dbReference type="EMBL" id="MXAV01000009">
    <property type="protein sequence ID" value="PKY11616.1"/>
    <property type="molecule type" value="Genomic_DNA"/>
</dbReference>
<sequence length="225" mass="25486">MSNVFPNSRKSAIVSNGLVAIIMRTKNRPLLLARAFASVLSQTYRNWRLCLVNDGGDAREVEELVRQYLPQFGDRLLLRHHERSLGMEAASNAGLSLTDSDYIVVHDDDDSWHPDFLEKTVGFLEKVDNAVYGAVAARCEVIHEEIVGNRVKTLSREPLTYWEDRIDFMKLARNNSIPPICLLIRRGIANVVGKFNPHLPVLGDWDYSLRILSVCDIGVINEDLR</sequence>
<dbReference type="PANTHER" id="PTHR43685">
    <property type="entry name" value="GLYCOSYLTRANSFERASE"/>
    <property type="match status" value="1"/>
</dbReference>
<gene>
    <name evidence="2" type="ORF">B1757_03510</name>
</gene>
<dbReference type="Proteomes" id="UP000234329">
    <property type="component" value="Unassembled WGS sequence"/>
</dbReference>
<dbReference type="OrthoDB" id="5291101at2"/>
<dbReference type="CDD" id="cd00761">
    <property type="entry name" value="Glyco_tranf_GTA_type"/>
    <property type="match status" value="1"/>
</dbReference>
<evidence type="ECO:0000313" key="3">
    <source>
        <dbReference type="Proteomes" id="UP000234329"/>
    </source>
</evidence>
<comment type="caution">
    <text evidence="2">The sequence shown here is derived from an EMBL/GenBank/DDBJ whole genome shotgun (WGS) entry which is preliminary data.</text>
</comment>
<evidence type="ECO:0000313" key="2">
    <source>
        <dbReference type="EMBL" id="PKY11616.1"/>
    </source>
</evidence>
<dbReference type="InterPro" id="IPR001173">
    <property type="entry name" value="Glyco_trans_2-like"/>
</dbReference>
<feature type="non-terminal residue" evidence="2">
    <location>
        <position position="225"/>
    </location>
</feature>
<dbReference type="Pfam" id="PF00535">
    <property type="entry name" value="Glycos_transf_2"/>
    <property type="match status" value="1"/>
</dbReference>
<dbReference type="Gene3D" id="3.90.550.10">
    <property type="entry name" value="Spore Coat Polysaccharide Biosynthesis Protein SpsA, Chain A"/>
    <property type="match status" value="1"/>
</dbReference>
<reference evidence="2 3" key="1">
    <citation type="submission" date="2017-03" db="EMBL/GenBank/DDBJ databases">
        <title>Draft genime sequence of the acidophilic sulfur-oxidizing bacterium Acidithiobacillus sp. SH, isolated from seawater.</title>
        <authorList>
            <person name="Sharmin S."/>
            <person name="Tokuhisa M."/>
            <person name="Kanao T."/>
            <person name="Kamimura K."/>
        </authorList>
    </citation>
    <scope>NUCLEOTIDE SEQUENCE [LARGE SCALE GENOMIC DNA]</scope>
    <source>
        <strain evidence="2 3">SH</strain>
    </source>
</reference>
<dbReference type="InterPro" id="IPR050834">
    <property type="entry name" value="Glycosyltransf_2"/>
</dbReference>